<evidence type="ECO:0000313" key="4">
    <source>
        <dbReference type="Proteomes" id="UP000636394"/>
    </source>
</evidence>
<keyword evidence="4" id="KW-1185">Reference proteome</keyword>
<proteinExistence type="predicted"/>
<name>A0A9E6SU25_9ACTN</name>
<evidence type="ECO:0000259" key="1">
    <source>
        <dbReference type="Pfam" id="PF00882"/>
    </source>
</evidence>
<feature type="domain" description="Phospholipase C/D" evidence="1">
    <location>
        <begin position="30"/>
        <end position="147"/>
    </location>
</feature>
<dbReference type="Pfam" id="PF00882">
    <property type="entry name" value="Zn_dep_PLPC"/>
    <property type="match status" value="1"/>
</dbReference>
<accession>A0A9E6SU25</accession>
<dbReference type="Proteomes" id="UP000671910">
    <property type="component" value="Chromosome"/>
</dbReference>
<sequence>MPALITHDFFGRDVYDRQFNFIGGSRDGADAFLLGNQGPDPLFFAGISPRFHNYTRIGSVMHDRKPSELIAALKQSLSILPEEDREIGRAYALGFVCHYILDATMHPFVFAQQHAICDAGEPGLDRSSGSEVHAVIESELDELVLFAKREETVATFNPAQRVLKATDHTLAVISKMYAYLALSVYGIVIPEDLFAASVKNYRRAQWALHSPRGVKRSVVGVAERLVRPHSMAQALTPRAIERTESDFDNRSRAPWTNPFTFDEQNDSFWDLYAAALDKALEHTEAFDRASFDIEDARAMTHDCDFSGAPVVAVLTAVEDVPAQTSDNNA</sequence>
<dbReference type="KEGG" id="ebz:J7S26_06320"/>
<dbReference type="Proteomes" id="UP000636394">
    <property type="component" value="Unassembled WGS sequence"/>
</dbReference>
<dbReference type="AlphaFoldDB" id="A0A9E6SU25"/>
<reference evidence="2 4" key="1">
    <citation type="submission" date="2019-11" db="EMBL/GenBank/DDBJ databases">
        <title>Eggerthellaceae novel genus isolated from the rectal contents of marmort.</title>
        <authorList>
            <person name="Zhang G."/>
        </authorList>
    </citation>
    <scope>NUCLEOTIDE SEQUENCE [LARGE SCALE GENOMIC DNA]</scope>
    <source>
        <strain evidence="4">zg-886</strain>
        <strain evidence="2">Zg-886</strain>
    </source>
</reference>
<organism evidence="3 5">
    <name type="scientific">Xiamenia xianingshaonis</name>
    <dbReference type="NCBI Taxonomy" id="2682776"/>
    <lineage>
        <taxon>Bacteria</taxon>
        <taxon>Bacillati</taxon>
        <taxon>Actinomycetota</taxon>
        <taxon>Coriobacteriia</taxon>
        <taxon>Eggerthellales</taxon>
        <taxon>Eggerthellaceae</taxon>
        <taxon>Xiamenia</taxon>
    </lineage>
</organism>
<gene>
    <name evidence="2" type="ORF">GMI68_04945</name>
    <name evidence="3" type="ORF">J7S26_06320</name>
</gene>
<evidence type="ECO:0000313" key="5">
    <source>
        <dbReference type="Proteomes" id="UP000671910"/>
    </source>
</evidence>
<dbReference type="EMBL" id="CP072829">
    <property type="protein sequence ID" value="QTU83979.1"/>
    <property type="molecule type" value="Genomic_DNA"/>
</dbReference>
<evidence type="ECO:0000313" key="2">
    <source>
        <dbReference type="EMBL" id="NHM14117.1"/>
    </source>
</evidence>
<dbReference type="RefSeq" id="WP_166339255.1">
    <property type="nucleotide sequence ID" value="NZ_CP072829.1"/>
</dbReference>
<reference evidence="3" key="2">
    <citation type="submission" date="2021-04" db="EMBL/GenBank/DDBJ databases">
        <title>Novel species in family Eggerthellaceae.</title>
        <authorList>
            <person name="Zhang G."/>
        </authorList>
    </citation>
    <scope>NUCLEOTIDE SEQUENCE</scope>
    <source>
        <strain evidence="3">Zg-886</strain>
    </source>
</reference>
<dbReference type="EMBL" id="WPCR01000005">
    <property type="protein sequence ID" value="NHM14117.1"/>
    <property type="molecule type" value="Genomic_DNA"/>
</dbReference>
<dbReference type="InterPro" id="IPR029002">
    <property type="entry name" value="PLPC/GPLD1"/>
</dbReference>
<protein>
    <submittedName>
        <fullName evidence="2">Peptidase</fullName>
    </submittedName>
    <submittedName>
        <fullName evidence="3">Zinc dependent phospholipase C family protein</fullName>
    </submittedName>
</protein>
<evidence type="ECO:0000313" key="3">
    <source>
        <dbReference type="EMBL" id="QTU83979.1"/>
    </source>
</evidence>